<accession>A0AAU8DQR9</accession>
<keyword evidence="3" id="KW-0731">Sigma factor</keyword>
<dbReference type="NCBIfam" id="TIGR02937">
    <property type="entry name" value="sigma70-ECF"/>
    <property type="match status" value="1"/>
</dbReference>
<evidence type="ECO:0000259" key="7">
    <source>
        <dbReference type="Pfam" id="PF04545"/>
    </source>
</evidence>
<evidence type="ECO:0000259" key="6">
    <source>
        <dbReference type="Pfam" id="PF04542"/>
    </source>
</evidence>
<feature type="domain" description="RNA polymerase sigma-70 region 4" evidence="7">
    <location>
        <begin position="114"/>
        <end position="163"/>
    </location>
</feature>
<evidence type="ECO:0000256" key="4">
    <source>
        <dbReference type="ARBA" id="ARBA00023125"/>
    </source>
</evidence>
<dbReference type="EMBL" id="CP159218">
    <property type="protein sequence ID" value="XCG64356.1"/>
    <property type="molecule type" value="Genomic_DNA"/>
</dbReference>
<keyword evidence="4" id="KW-0238">DNA-binding</keyword>
<dbReference type="Pfam" id="PF04542">
    <property type="entry name" value="Sigma70_r2"/>
    <property type="match status" value="1"/>
</dbReference>
<evidence type="ECO:0000256" key="2">
    <source>
        <dbReference type="ARBA" id="ARBA00023015"/>
    </source>
</evidence>
<dbReference type="InterPro" id="IPR007627">
    <property type="entry name" value="RNA_pol_sigma70_r2"/>
</dbReference>
<dbReference type="InterPro" id="IPR007630">
    <property type="entry name" value="RNA_pol_sigma70_r4"/>
</dbReference>
<dbReference type="SUPFAM" id="SSF88946">
    <property type="entry name" value="Sigma2 domain of RNA polymerase sigma factors"/>
    <property type="match status" value="1"/>
</dbReference>
<dbReference type="RefSeq" id="WP_353649969.1">
    <property type="nucleotide sequence ID" value="NZ_CP159218.1"/>
</dbReference>
<dbReference type="AlphaFoldDB" id="A0AAU8DQR9"/>
<reference evidence="8" key="1">
    <citation type="submission" date="2024-05" db="EMBL/GenBank/DDBJ databases">
        <authorList>
            <person name="Cai S.Y."/>
            <person name="Jin L.M."/>
            <person name="Li H.R."/>
        </authorList>
    </citation>
    <scope>NUCLEOTIDE SEQUENCE</scope>
    <source>
        <strain evidence="8">A5-74</strain>
    </source>
</reference>
<dbReference type="GO" id="GO:0016987">
    <property type="term" value="F:sigma factor activity"/>
    <property type="evidence" value="ECO:0007669"/>
    <property type="project" value="UniProtKB-KW"/>
</dbReference>
<dbReference type="GO" id="GO:0006352">
    <property type="term" value="P:DNA-templated transcription initiation"/>
    <property type="evidence" value="ECO:0007669"/>
    <property type="project" value="InterPro"/>
</dbReference>
<dbReference type="PANTHER" id="PTHR43133">
    <property type="entry name" value="RNA POLYMERASE ECF-TYPE SIGMA FACTO"/>
    <property type="match status" value="1"/>
</dbReference>
<dbReference type="InterPro" id="IPR013324">
    <property type="entry name" value="RNA_pol_sigma_r3/r4-like"/>
</dbReference>
<dbReference type="GO" id="GO:0003677">
    <property type="term" value="F:DNA binding"/>
    <property type="evidence" value="ECO:0007669"/>
    <property type="project" value="UniProtKB-KW"/>
</dbReference>
<protein>
    <submittedName>
        <fullName evidence="8">Sigma-70 family RNA polymerase sigma factor</fullName>
    </submittedName>
</protein>
<dbReference type="Pfam" id="PF04545">
    <property type="entry name" value="Sigma70_r4"/>
    <property type="match status" value="1"/>
</dbReference>
<evidence type="ECO:0000256" key="3">
    <source>
        <dbReference type="ARBA" id="ARBA00023082"/>
    </source>
</evidence>
<evidence type="ECO:0000256" key="1">
    <source>
        <dbReference type="ARBA" id="ARBA00010641"/>
    </source>
</evidence>
<dbReference type="PANTHER" id="PTHR43133:SF52">
    <property type="entry name" value="ECF RNA POLYMERASE SIGMA FACTOR SIGL"/>
    <property type="match status" value="1"/>
</dbReference>
<organism evidence="8">
    <name type="scientific">Nakamurella sp. A5-74</name>
    <dbReference type="NCBI Taxonomy" id="3158264"/>
    <lineage>
        <taxon>Bacteria</taxon>
        <taxon>Bacillati</taxon>
        <taxon>Actinomycetota</taxon>
        <taxon>Actinomycetes</taxon>
        <taxon>Nakamurellales</taxon>
        <taxon>Nakamurellaceae</taxon>
        <taxon>Nakamurella</taxon>
    </lineage>
</organism>
<dbReference type="InterPro" id="IPR036388">
    <property type="entry name" value="WH-like_DNA-bd_sf"/>
</dbReference>
<comment type="similarity">
    <text evidence="1">Belongs to the sigma-70 factor family. ECF subfamily.</text>
</comment>
<dbReference type="InterPro" id="IPR013325">
    <property type="entry name" value="RNA_pol_sigma_r2"/>
</dbReference>
<dbReference type="InterPro" id="IPR014284">
    <property type="entry name" value="RNA_pol_sigma-70_dom"/>
</dbReference>
<keyword evidence="5" id="KW-0804">Transcription</keyword>
<name>A0AAU8DQR9_9ACTN</name>
<proteinExistence type="inferred from homology"/>
<dbReference type="SUPFAM" id="SSF88659">
    <property type="entry name" value="Sigma3 and sigma4 domains of RNA polymerase sigma factors"/>
    <property type="match status" value="1"/>
</dbReference>
<dbReference type="Gene3D" id="1.10.10.10">
    <property type="entry name" value="Winged helix-like DNA-binding domain superfamily/Winged helix DNA-binding domain"/>
    <property type="match status" value="1"/>
</dbReference>
<dbReference type="CDD" id="cd06171">
    <property type="entry name" value="Sigma70_r4"/>
    <property type="match status" value="1"/>
</dbReference>
<evidence type="ECO:0000313" key="8">
    <source>
        <dbReference type="EMBL" id="XCG64356.1"/>
    </source>
</evidence>
<dbReference type="InterPro" id="IPR039425">
    <property type="entry name" value="RNA_pol_sigma-70-like"/>
</dbReference>
<dbReference type="Gene3D" id="1.10.1740.10">
    <property type="match status" value="1"/>
</dbReference>
<evidence type="ECO:0000256" key="5">
    <source>
        <dbReference type="ARBA" id="ARBA00023163"/>
    </source>
</evidence>
<gene>
    <name evidence="8" type="ORF">ABLG96_03120</name>
</gene>
<sequence length="172" mass="19203">MSDRAIHEQLLDALYRECAPMLNLYARRLTSGDSHRAEEAVQEAFSRAWGNPHVFDPSRGSARAWLVTVVRNILIDESRTPRIRRTDDDSALAEHPAPLDEIDRMLTATLLEDALASLAEPHRLVIVRCYYGGTPLKDLAAELGVPLGTAKSRLFYGLRALRAALQERGLQT</sequence>
<keyword evidence="2" id="KW-0805">Transcription regulation</keyword>
<feature type="domain" description="RNA polymerase sigma-70 region 2" evidence="6">
    <location>
        <begin position="14"/>
        <end position="79"/>
    </location>
</feature>